<organism evidence="2 3">
    <name type="scientific">Chironomus riparius</name>
    <dbReference type="NCBI Taxonomy" id="315576"/>
    <lineage>
        <taxon>Eukaryota</taxon>
        <taxon>Metazoa</taxon>
        <taxon>Ecdysozoa</taxon>
        <taxon>Arthropoda</taxon>
        <taxon>Hexapoda</taxon>
        <taxon>Insecta</taxon>
        <taxon>Pterygota</taxon>
        <taxon>Neoptera</taxon>
        <taxon>Endopterygota</taxon>
        <taxon>Diptera</taxon>
        <taxon>Nematocera</taxon>
        <taxon>Chironomoidea</taxon>
        <taxon>Chironomidae</taxon>
        <taxon>Chironominae</taxon>
        <taxon>Chironomus</taxon>
    </lineage>
</organism>
<reference evidence="2" key="1">
    <citation type="submission" date="2022-01" db="EMBL/GenBank/DDBJ databases">
        <authorList>
            <person name="King R."/>
        </authorList>
    </citation>
    <scope>NUCLEOTIDE SEQUENCE</scope>
</reference>
<evidence type="ECO:0000313" key="3">
    <source>
        <dbReference type="Proteomes" id="UP001153620"/>
    </source>
</evidence>
<accession>A0A9N9RNJ8</accession>
<reference evidence="2" key="2">
    <citation type="submission" date="2022-10" db="EMBL/GenBank/DDBJ databases">
        <authorList>
            <consortium name="ENA_rothamsted_submissions"/>
            <consortium name="culmorum"/>
            <person name="King R."/>
        </authorList>
    </citation>
    <scope>NUCLEOTIDE SEQUENCE</scope>
</reference>
<dbReference type="OrthoDB" id="10591582at2759"/>
<dbReference type="AlphaFoldDB" id="A0A9N9RNJ8"/>
<sequence>MSADCFTLEDYIKKKNIDGSLSLMNLRKKERNIDENELNASLDEIARKNASKRGLKCGISKFDRFNDDSGNQSDDEDLDEISSGSNYRESYDKINSDMEMMDISEQNNIQAENSSIRFAKEIQNMEHPECCRIKKHFTTVESAMGIKMKSQQWRVENPSSDKVLNGRVQKNYKKNSTNGPKAGIFIEKGNFTYKFNDDPSNDSEDNAESIVGIVRNRPVTKIIRVGNNNGGSNSNNYNNNNRNFNNNFRNRQNGNGSSPVNINMNWNGFFKGMTECMKTAAPATQPLERKVNDASSSNQDIQVKIAATELLDFLIAKRDKSNHKVSFSEQPKMADPVNEYIVSATAGNGIDMDVTPSVTNLPMNLRFA</sequence>
<dbReference type="EMBL" id="OU895877">
    <property type="protein sequence ID" value="CAG9800017.1"/>
    <property type="molecule type" value="Genomic_DNA"/>
</dbReference>
<gene>
    <name evidence="2" type="ORF">CHIRRI_LOCUS2970</name>
</gene>
<feature type="region of interest" description="Disordered" evidence="1">
    <location>
        <begin position="66"/>
        <end position="89"/>
    </location>
</feature>
<evidence type="ECO:0000256" key="1">
    <source>
        <dbReference type="SAM" id="MobiDB-lite"/>
    </source>
</evidence>
<dbReference type="Proteomes" id="UP001153620">
    <property type="component" value="Chromosome 1"/>
</dbReference>
<keyword evidence="3" id="KW-1185">Reference proteome</keyword>
<protein>
    <submittedName>
        <fullName evidence="2">Uncharacterized protein</fullName>
    </submittedName>
</protein>
<feature type="region of interest" description="Disordered" evidence="1">
    <location>
        <begin position="224"/>
        <end position="259"/>
    </location>
</feature>
<feature type="compositionally biased region" description="Low complexity" evidence="1">
    <location>
        <begin position="226"/>
        <end position="258"/>
    </location>
</feature>
<proteinExistence type="predicted"/>
<name>A0A9N9RNJ8_9DIPT</name>
<evidence type="ECO:0000313" key="2">
    <source>
        <dbReference type="EMBL" id="CAG9800017.1"/>
    </source>
</evidence>